<dbReference type="InterPro" id="IPR057326">
    <property type="entry name" value="KR_dom"/>
</dbReference>
<dbReference type="PANTHER" id="PTHR42760:SF133">
    <property type="entry name" value="3-OXOACYL-[ACYL-CARRIER-PROTEIN] REDUCTASE"/>
    <property type="match status" value="1"/>
</dbReference>
<dbReference type="InterPro" id="IPR020904">
    <property type="entry name" value="Sc_DH/Rdtase_CS"/>
</dbReference>
<dbReference type="InterPro" id="IPR002347">
    <property type="entry name" value="SDR_fam"/>
</dbReference>
<dbReference type="InterPro" id="IPR036291">
    <property type="entry name" value="NAD(P)-bd_dom_sf"/>
</dbReference>
<dbReference type="PRINTS" id="PR00081">
    <property type="entry name" value="GDHRDH"/>
</dbReference>
<dbReference type="PRINTS" id="PR00080">
    <property type="entry name" value="SDRFAMILY"/>
</dbReference>
<reference evidence="4" key="1">
    <citation type="submission" date="2018-05" db="EMBL/GenBank/DDBJ databases">
        <authorList>
            <person name="Lanie J.A."/>
            <person name="Ng W.-L."/>
            <person name="Kazmierczak K.M."/>
            <person name="Andrzejewski T.M."/>
            <person name="Davidsen T.M."/>
            <person name="Wayne K.J."/>
            <person name="Tettelin H."/>
            <person name="Glass J.I."/>
            <person name="Rusch D."/>
            <person name="Podicherti R."/>
            <person name="Tsui H.-C.T."/>
            <person name="Winkler M.E."/>
        </authorList>
    </citation>
    <scope>NUCLEOTIDE SEQUENCE</scope>
</reference>
<evidence type="ECO:0000313" key="4">
    <source>
        <dbReference type="EMBL" id="SVB63534.1"/>
    </source>
</evidence>
<protein>
    <recommendedName>
        <fullName evidence="3">Ketoreductase domain-containing protein</fullName>
    </recommendedName>
</protein>
<keyword evidence="2" id="KW-0560">Oxidoreductase</keyword>
<evidence type="ECO:0000259" key="3">
    <source>
        <dbReference type="SMART" id="SM00822"/>
    </source>
</evidence>
<dbReference type="FunFam" id="3.40.50.720:FF:000084">
    <property type="entry name" value="Short-chain dehydrogenase reductase"/>
    <property type="match status" value="1"/>
</dbReference>
<dbReference type="GO" id="GO:0016616">
    <property type="term" value="F:oxidoreductase activity, acting on the CH-OH group of donors, NAD or NADP as acceptor"/>
    <property type="evidence" value="ECO:0007669"/>
    <property type="project" value="TreeGrafter"/>
</dbReference>
<feature type="domain" description="Ketoreductase" evidence="3">
    <location>
        <begin position="13"/>
        <end position="192"/>
    </location>
</feature>
<organism evidence="4">
    <name type="scientific">marine metagenome</name>
    <dbReference type="NCBI Taxonomy" id="408172"/>
    <lineage>
        <taxon>unclassified sequences</taxon>
        <taxon>metagenomes</taxon>
        <taxon>ecological metagenomes</taxon>
    </lineage>
</organism>
<dbReference type="SMART" id="SM00822">
    <property type="entry name" value="PKS_KR"/>
    <property type="match status" value="1"/>
</dbReference>
<evidence type="ECO:0000256" key="2">
    <source>
        <dbReference type="ARBA" id="ARBA00023002"/>
    </source>
</evidence>
<dbReference type="AlphaFoldDB" id="A0A382FMF6"/>
<dbReference type="PANTHER" id="PTHR42760">
    <property type="entry name" value="SHORT-CHAIN DEHYDROGENASES/REDUCTASES FAMILY MEMBER"/>
    <property type="match status" value="1"/>
</dbReference>
<accession>A0A382FMF6</accession>
<dbReference type="PROSITE" id="PS00061">
    <property type="entry name" value="ADH_SHORT"/>
    <property type="match status" value="1"/>
</dbReference>
<comment type="similarity">
    <text evidence="1">Belongs to the short-chain dehydrogenases/reductases (SDR) family.</text>
</comment>
<name>A0A382FMF6_9ZZZZ</name>
<dbReference type="SUPFAM" id="SSF51735">
    <property type="entry name" value="NAD(P)-binding Rossmann-fold domains"/>
    <property type="match status" value="1"/>
</dbReference>
<sequence>MPATSSGGRFSGQVVVITGSATGIGRATAIRFASEGAAVACLDIEQEKNDATAADASALGAPTVALACDVRSRAEQEAAIVAVIERWGRIDVLVACAGVYVGGPLPDIPLERWDDLVAVNLTGVLVSNSLVSPTMIEQGRGAIINVSSMAGKTSWPNSAEYSATKSGVIGVTRSAAMELGPHGITVNAVCPGNTLTAMVRRVAAEIGATLDMTGDRWLAMRAEDTALKRLAEPEEIAGVIAFLASDDARYITGQSIEVDGGLILS</sequence>
<dbReference type="Pfam" id="PF13561">
    <property type="entry name" value="adh_short_C2"/>
    <property type="match status" value="1"/>
</dbReference>
<dbReference type="EMBL" id="UINC01050501">
    <property type="protein sequence ID" value="SVB63534.1"/>
    <property type="molecule type" value="Genomic_DNA"/>
</dbReference>
<gene>
    <name evidence="4" type="ORF">METZ01_LOCUS216388</name>
</gene>
<evidence type="ECO:0000256" key="1">
    <source>
        <dbReference type="ARBA" id="ARBA00006484"/>
    </source>
</evidence>
<dbReference type="Gene3D" id="3.40.50.720">
    <property type="entry name" value="NAD(P)-binding Rossmann-like Domain"/>
    <property type="match status" value="1"/>
</dbReference>
<proteinExistence type="inferred from homology"/>